<gene>
    <name evidence="1" type="ORF">HV245_21620</name>
</gene>
<dbReference type="AlphaFoldDB" id="A0A7W3G163"/>
<evidence type="ECO:0000313" key="1">
    <source>
        <dbReference type="EMBL" id="MBA7900705.1"/>
    </source>
</evidence>
<reference evidence="1 2" key="1">
    <citation type="submission" date="2020-06" db="EMBL/GenBank/DDBJ databases">
        <title>REHAB project genomes.</title>
        <authorList>
            <person name="Shaw L.P."/>
        </authorList>
    </citation>
    <scope>NUCLEOTIDE SEQUENCE [LARGE SCALE GENOMIC DNA]</scope>
    <source>
        <strain evidence="1 2">RHBSTW-00604</strain>
    </source>
</reference>
<organism evidence="1 2">
    <name type="scientific">Escherichia marmotae</name>
    <dbReference type="NCBI Taxonomy" id="1499973"/>
    <lineage>
        <taxon>Bacteria</taxon>
        <taxon>Pseudomonadati</taxon>
        <taxon>Pseudomonadota</taxon>
        <taxon>Gammaproteobacteria</taxon>
        <taxon>Enterobacterales</taxon>
        <taxon>Enterobacteriaceae</taxon>
        <taxon>Escherichia</taxon>
    </lineage>
</organism>
<name>A0A7W3G163_9ESCH</name>
<dbReference type="EMBL" id="JABXPT010000017">
    <property type="protein sequence ID" value="MBA7900705.1"/>
    <property type="molecule type" value="Genomic_DNA"/>
</dbReference>
<dbReference type="Proteomes" id="UP000518474">
    <property type="component" value="Unassembled WGS sequence"/>
</dbReference>
<evidence type="ECO:0008006" key="3">
    <source>
        <dbReference type="Google" id="ProtNLM"/>
    </source>
</evidence>
<dbReference type="RefSeq" id="WP_181479313.1">
    <property type="nucleotide sequence ID" value="NZ_CP056698.1"/>
</dbReference>
<evidence type="ECO:0000313" key="2">
    <source>
        <dbReference type="Proteomes" id="UP000518474"/>
    </source>
</evidence>
<accession>A0A7W3G163</accession>
<sequence length="369" mass="43003">MSHKSTAMSKGSFQKYQHYLPVTYIRQFKITSKDPHVGKDTVYGFVKIDASKKQIKERIVPLNATKICGQKYRHTIYIDDTKNNFIEDLFKTLEDLYPNFVVGMHLFYNRKEYIKGVLCHKNASRNNYFTHKYYPPGNLSNKRLTHLKVYSGLHEIDCNDLKNIAIFMTRFLCYRNKGMDDFFDKNFTPKLRNINIIIRKVLNTNKEFISSGANTIQHQEWKSLLSILKDGGRHLVNTNRKQQREIFSLFRKMHGFIALPFSSINNESSFRVYLFSAPKSTPIISCDFPFIFLKNNFSIIDGCIFTISPYLALIFSCTKPTINTPKHISDLISKKNVTQAKRYIFSTEKERLNLFTKDITPQSKSNSVV</sequence>
<proteinExistence type="predicted"/>
<protein>
    <recommendedName>
        <fullName evidence="3">DUF4238 domain-containing protein</fullName>
    </recommendedName>
</protein>
<comment type="caution">
    <text evidence="1">The sequence shown here is derived from an EMBL/GenBank/DDBJ whole genome shotgun (WGS) entry which is preliminary data.</text>
</comment>